<organism evidence="5 6">
    <name type="scientific">Trifolium medium</name>
    <dbReference type="NCBI Taxonomy" id="97028"/>
    <lineage>
        <taxon>Eukaryota</taxon>
        <taxon>Viridiplantae</taxon>
        <taxon>Streptophyta</taxon>
        <taxon>Embryophyta</taxon>
        <taxon>Tracheophyta</taxon>
        <taxon>Spermatophyta</taxon>
        <taxon>Magnoliopsida</taxon>
        <taxon>eudicotyledons</taxon>
        <taxon>Gunneridae</taxon>
        <taxon>Pentapetalae</taxon>
        <taxon>rosids</taxon>
        <taxon>fabids</taxon>
        <taxon>Fabales</taxon>
        <taxon>Fabaceae</taxon>
        <taxon>Papilionoideae</taxon>
        <taxon>50 kb inversion clade</taxon>
        <taxon>NPAAA clade</taxon>
        <taxon>Hologalegina</taxon>
        <taxon>IRL clade</taxon>
        <taxon>Trifolieae</taxon>
        <taxon>Trifolium</taxon>
    </lineage>
</organism>
<dbReference type="InterPro" id="IPR016024">
    <property type="entry name" value="ARM-type_fold"/>
</dbReference>
<accession>A0A392QTQ5</accession>
<dbReference type="SUPFAM" id="SSF48371">
    <property type="entry name" value="ARM repeat"/>
    <property type="match status" value="1"/>
</dbReference>
<evidence type="ECO:0000313" key="6">
    <source>
        <dbReference type="Proteomes" id="UP000265520"/>
    </source>
</evidence>
<keyword evidence="4" id="KW-0653">Protein transport</keyword>
<dbReference type="EMBL" id="LXQA010161198">
    <property type="protein sequence ID" value="MCI27761.1"/>
    <property type="molecule type" value="Genomic_DNA"/>
</dbReference>
<evidence type="ECO:0000256" key="3">
    <source>
        <dbReference type="ARBA" id="ARBA00022737"/>
    </source>
</evidence>
<keyword evidence="6" id="KW-1185">Reference proteome</keyword>
<keyword evidence="3" id="KW-0677">Repeat</keyword>
<sequence>SLACKGCIEALCDLLISTDPSILTVCLNGLRNILKAGEINKQKGLYNGVNIYAQMVEECGGLDKIVSLQSYDNNDIYKKAVEVLEKYFPEDLETVDEENHRSNVDGTLQQ</sequence>
<dbReference type="Gene3D" id="1.25.10.10">
    <property type="entry name" value="Leucine-rich Repeat Variant"/>
    <property type="match status" value="1"/>
</dbReference>
<evidence type="ECO:0000313" key="5">
    <source>
        <dbReference type="EMBL" id="MCI27761.1"/>
    </source>
</evidence>
<evidence type="ECO:0000256" key="2">
    <source>
        <dbReference type="ARBA" id="ARBA00022448"/>
    </source>
</evidence>
<dbReference type="Pfam" id="PF00514">
    <property type="entry name" value="Arm"/>
    <property type="match status" value="1"/>
</dbReference>
<keyword evidence="2" id="KW-0813">Transport</keyword>
<dbReference type="Pfam" id="PF16186">
    <property type="entry name" value="Arm_3"/>
    <property type="match status" value="1"/>
</dbReference>
<evidence type="ECO:0000256" key="4">
    <source>
        <dbReference type="ARBA" id="ARBA00022927"/>
    </source>
</evidence>
<name>A0A392QTQ5_9FABA</name>
<comment type="caution">
    <text evidence="5">The sequence shown here is derived from an EMBL/GenBank/DDBJ whole genome shotgun (WGS) entry which is preliminary data.</text>
</comment>
<dbReference type="GO" id="GO:0015031">
    <property type="term" value="P:protein transport"/>
    <property type="evidence" value="ECO:0007669"/>
    <property type="project" value="UniProtKB-KW"/>
</dbReference>
<reference evidence="5 6" key="1">
    <citation type="journal article" date="2018" name="Front. Plant Sci.">
        <title>Red Clover (Trifolium pratense) and Zigzag Clover (T. medium) - A Picture of Genomic Similarities and Differences.</title>
        <authorList>
            <person name="Dluhosova J."/>
            <person name="Istvanek J."/>
            <person name="Nedelnik J."/>
            <person name="Repkova J."/>
        </authorList>
    </citation>
    <scope>NUCLEOTIDE SEQUENCE [LARGE SCALE GENOMIC DNA]</scope>
    <source>
        <strain evidence="6">cv. 10/8</strain>
        <tissue evidence="5">Leaf</tissue>
    </source>
</reference>
<dbReference type="Proteomes" id="UP000265520">
    <property type="component" value="Unassembled WGS sequence"/>
</dbReference>
<dbReference type="InterPro" id="IPR000225">
    <property type="entry name" value="Armadillo"/>
</dbReference>
<dbReference type="InterPro" id="IPR032413">
    <property type="entry name" value="Arm_3"/>
</dbReference>
<proteinExistence type="inferred from homology"/>
<dbReference type="InterPro" id="IPR011989">
    <property type="entry name" value="ARM-like"/>
</dbReference>
<dbReference type="PANTHER" id="PTHR23316">
    <property type="entry name" value="IMPORTIN ALPHA"/>
    <property type="match status" value="1"/>
</dbReference>
<feature type="non-terminal residue" evidence="5">
    <location>
        <position position="1"/>
    </location>
</feature>
<evidence type="ECO:0000256" key="1">
    <source>
        <dbReference type="ARBA" id="ARBA00010394"/>
    </source>
</evidence>
<comment type="similarity">
    <text evidence="1">Belongs to the importin alpha family.</text>
</comment>
<dbReference type="AlphaFoldDB" id="A0A392QTQ5"/>
<protein>
    <submittedName>
        <fullName evidence="5">Importin subunit alpha-1</fullName>
    </submittedName>
</protein>